<gene>
    <name evidence="3" type="ORF">DCAR_015678</name>
</gene>
<accession>A0A162A8A9</accession>
<dbReference type="EMBL" id="LNRQ01000004">
    <property type="protein sequence ID" value="KZM96960.1"/>
    <property type="molecule type" value="Genomic_DNA"/>
</dbReference>
<dbReference type="Pfam" id="PF00076">
    <property type="entry name" value="RRM_1"/>
    <property type="match status" value="1"/>
</dbReference>
<dbReference type="InterPro" id="IPR000504">
    <property type="entry name" value="RRM_dom"/>
</dbReference>
<organism evidence="3">
    <name type="scientific">Daucus carota subsp. sativus</name>
    <name type="common">Carrot</name>
    <dbReference type="NCBI Taxonomy" id="79200"/>
    <lineage>
        <taxon>Eukaryota</taxon>
        <taxon>Viridiplantae</taxon>
        <taxon>Streptophyta</taxon>
        <taxon>Embryophyta</taxon>
        <taxon>Tracheophyta</taxon>
        <taxon>Spermatophyta</taxon>
        <taxon>Magnoliopsida</taxon>
        <taxon>eudicotyledons</taxon>
        <taxon>Gunneridae</taxon>
        <taxon>Pentapetalae</taxon>
        <taxon>asterids</taxon>
        <taxon>campanulids</taxon>
        <taxon>Apiales</taxon>
        <taxon>Apiaceae</taxon>
        <taxon>Apioideae</taxon>
        <taxon>Scandiceae</taxon>
        <taxon>Daucinae</taxon>
        <taxon>Daucus</taxon>
        <taxon>Daucus sect. Daucus</taxon>
    </lineage>
</organism>
<dbReference type="Gene3D" id="3.30.70.330">
    <property type="match status" value="1"/>
</dbReference>
<dbReference type="SUPFAM" id="SSF54928">
    <property type="entry name" value="RNA-binding domain, RBD"/>
    <property type="match status" value="1"/>
</dbReference>
<proteinExistence type="predicted"/>
<feature type="region of interest" description="Disordered" evidence="1">
    <location>
        <begin position="19"/>
        <end position="99"/>
    </location>
</feature>
<evidence type="ECO:0000313" key="3">
    <source>
        <dbReference type="EMBL" id="KZM96960.1"/>
    </source>
</evidence>
<dbReference type="InterPro" id="IPR035979">
    <property type="entry name" value="RBD_domain_sf"/>
</dbReference>
<dbReference type="GO" id="GO:0003723">
    <property type="term" value="F:RNA binding"/>
    <property type="evidence" value="ECO:0007669"/>
    <property type="project" value="InterPro"/>
</dbReference>
<feature type="domain" description="RRM" evidence="2">
    <location>
        <begin position="130"/>
        <end position="167"/>
    </location>
</feature>
<evidence type="ECO:0000259" key="2">
    <source>
        <dbReference type="Pfam" id="PF00076"/>
    </source>
</evidence>
<sequence>MVTSNTLVDEDAHIKDDHLKVSLQSRPILQRKRHRPDERNPMKAIPAAESEKVSQKSLASIVGEGHKNVGRRPESRVGDGDSRRQKGREIGGGGELGAGRRLRRYKSAGDVSPCQHDSAGDVSLIQQDSNVHFAATKDSLLQHFNKFGDVLKVIIVTDATTGQPKGKVLLRKKLQFVTSRPQIFRGSIFAASRFGRVPFPRRIPSLYQARPPVKARARSFQWKRGAKMATVESSYSANKNSIPLYPSKFQICPSRSQPNGNSSIV</sequence>
<dbReference type="InterPro" id="IPR012677">
    <property type="entry name" value="Nucleotide-bd_a/b_plait_sf"/>
</dbReference>
<reference evidence="3" key="1">
    <citation type="journal article" date="2016" name="Nat. Genet.">
        <title>A high-quality carrot genome assembly provides new insights into carotenoid accumulation and asterid genome evolution.</title>
        <authorList>
            <person name="Iorizzo M."/>
            <person name="Ellison S."/>
            <person name="Senalik D."/>
            <person name="Zeng P."/>
            <person name="Satapoomin P."/>
            <person name="Huang J."/>
            <person name="Bowman M."/>
            <person name="Iovene M."/>
            <person name="Sanseverino W."/>
            <person name="Cavagnaro P."/>
            <person name="Yildiz M."/>
            <person name="Macko-Podgorni A."/>
            <person name="Moranska E."/>
            <person name="Grzebelus E."/>
            <person name="Grzebelus D."/>
            <person name="Ashrafi H."/>
            <person name="Zheng Z."/>
            <person name="Cheng S."/>
            <person name="Spooner D."/>
            <person name="Van Deynze A."/>
            <person name="Simon P."/>
        </authorList>
    </citation>
    <scope>NUCLEOTIDE SEQUENCE [LARGE SCALE GENOMIC DNA]</scope>
    <source>
        <tissue evidence="3">Leaf</tissue>
    </source>
</reference>
<evidence type="ECO:0000256" key="1">
    <source>
        <dbReference type="SAM" id="MobiDB-lite"/>
    </source>
</evidence>
<dbReference type="STRING" id="79200.A0A162A8A9"/>
<comment type="caution">
    <text evidence="3">The sequence shown here is derived from an EMBL/GenBank/DDBJ whole genome shotgun (WGS) entry which is preliminary data.</text>
</comment>
<protein>
    <recommendedName>
        <fullName evidence="2">RRM domain-containing protein</fullName>
    </recommendedName>
</protein>
<name>A0A162A8A9_DAUCS</name>
<dbReference type="AlphaFoldDB" id="A0A162A8A9"/>
<dbReference type="Gramene" id="KZM96960">
    <property type="protein sequence ID" value="KZM96960"/>
    <property type="gene ID" value="DCAR_015678"/>
</dbReference>
<feature type="compositionally biased region" description="Basic and acidic residues" evidence="1">
    <location>
        <begin position="64"/>
        <end position="89"/>
    </location>
</feature>